<keyword evidence="10 13" id="KW-0472">Membrane</keyword>
<dbReference type="InterPro" id="IPR007269">
    <property type="entry name" value="ICMT_MeTrfase"/>
</dbReference>
<keyword evidence="5 13" id="KW-0489">Methyltransferase</keyword>
<feature type="transmembrane region" description="Helical" evidence="13">
    <location>
        <begin position="164"/>
        <end position="182"/>
    </location>
</feature>
<dbReference type="InterPro" id="IPR025770">
    <property type="entry name" value="PPMT_MeTrfase"/>
</dbReference>
<feature type="transmembrane region" description="Helical" evidence="13">
    <location>
        <begin position="99"/>
        <end position="120"/>
    </location>
</feature>
<dbReference type="PROSITE" id="PS51564">
    <property type="entry name" value="SAM_ICMT"/>
    <property type="match status" value="1"/>
</dbReference>
<keyword evidence="6" id="KW-0808">Transferase</keyword>
<keyword evidence="7 13" id="KW-0949">S-adenosyl-L-methionine</keyword>
<evidence type="ECO:0000256" key="3">
    <source>
        <dbReference type="ARBA" id="ARBA00009140"/>
    </source>
</evidence>
<keyword evidence="13" id="KW-0256">Endoplasmic reticulum</keyword>
<evidence type="ECO:0000313" key="15">
    <source>
        <dbReference type="Proteomes" id="UP001154078"/>
    </source>
</evidence>
<evidence type="ECO:0000256" key="4">
    <source>
        <dbReference type="ARBA" id="ARBA00012151"/>
    </source>
</evidence>
<dbReference type="Gene3D" id="1.20.120.1630">
    <property type="match status" value="1"/>
</dbReference>
<evidence type="ECO:0000256" key="8">
    <source>
        <dbReference type="ARBA" id="ARBA00022692"/>
    </source>
</evidence>
<evidence type="ECO:0000313" key="14">
    <source>
        <dbReference type="EMBL" id="CAH0557943.1"/>
    </source>
</evidence>
<reference evidence="14" key="1">
    <citation type="submission" date="2021-12" db="EMBL/GenBank/DDBJ databases">
        <authorList>
            <person name="King R."/>
        </authorList>
    </citation>
    <scope>NUCLEOTIDE SEQUENCE</scope>
</reference>
<dbReference type="PANTHER" id="PTHR12714:SF9">
    <property type="entry name" value="PROTEIN-S-ISOPRENYLCYSTEINE O-METHYLTRANSFERASE"/>
    <property type="match status" value="1"/>
</dbReference>
<feature type="transmembrane region" description="Helical" evidence="13">
    <location>
        <begin position="222"/>
        <end position="250"/>
    </location>
</feature>
<evidence type="ECO:0000256" key="9">
    <source>
        <dbReference type="ARBA" id="ARBA00022989"/>
    </source>
</evidence>
<feature type="transmembrane region" description="Helical" evidence="13">
    <location>
        <begin position="42"/>
        <end position="65"/>
    </location>
</feature>
<comment type="similarity">
    <text evidence="3 13">Belongs to the class VI-like SAM-binding methyltransferase superfamily. Isoprenylcysteine carboxyl methyltransferase family.</text>
</comment>
<dbReference type="PANTHER" id="PTHR12714">
    <property type="entry name" value="PROTEIN-S ISOPRENYLCYSTEINE O-METHYLTRANSFERASE"/>
    <property type="match status" value="1"/>
</dbReference>
<comment type="catalytic activity">
    <reaction evidence="1 13">
        <text>[protein]-C-terminal S-[(2E,6E)-farnesyl]-L-cysteine + S-adenosyl-L-methionine = [protein]-C-terminal S-[(2E,6E)-farnesyl]-L-cysteine methyl ester + S-adenosyl-L-homocysteine</text>
        <dbReference type="Rhea" id="RHEA:21672"/>
        <dbReference type="Rhea" id="RHEA-COMP:12125"/>
        <dbReference type="Rhea" id="RHEA-COMP:12126"/>
        <dbReference type="ChEBI" id="CHEBI:57856"/>
        <dbReference type="ChEBI" id="CHEBI:59789"/>
        <dbReference type="ChEBI" id="CHEBI:90510"/>
        <dbReference type="ChEBI" id="CHEBI:90511"/>
        <dbReference type="EC" id="2.1.1.100"/>
    </reaction>
</comment>
<dbReference type="EMBL" id="OV121136">
    <property type="protein sequence ID" value="CAH0557943.1"/>
    <property type="molecule type" value="Genomic_DNA"/>
</dbReference>
<dbReference type="Proteomes" id="UP001154078">
    <property type="component" value="Chromosome 5"/>
</dbReference>
<dbReference type="GO" id="GO:0004671">
    <property type="term" value="F:protein C-terminal S-isoprenylcysteine carboxyl O-methyltransferase activity"/>
    <property type="evidence" value="ECO:0007669"/>
    <property type="project" value="UniProtKB-EC"/>
</dbReference>
<organism evidence="14 15">
    <name type="scientific">Brassicogethes aeneus</name>
    <name type="common">Rape pollen beetle</name>
    <name type="synonym">Meligethes aeneus</name>
    <dbReference type="NCBI Taxonomy" id="1431903"/>
    <lineage>
        <taxon>Eukaryota</taxon>
        <taxon>Metazoa</taxon>
        <taxon>Ecdysozoa</taxon>
        <taxon>Arthropoda</taxon>
        <taxon>Hexapoda</taxon>
        <taxon>Insecta</taxon>
        <taxon>Pterygota</taxon>
        <taxon>Neoptera</taxon>
        <taxon>Endopterygota</taxon>
        <taxon>Coleoptera</taxon>
        <taxon>Polyphaga</taxon>
        <taxon>Cucujiformia</taxon>
        <taxon>Nitidulidae</taxon>
        <taxon>Meligethinae</taxon>
        <taxon>Brassicogethes</taxon>
    </lineage>
</organism>
<evidence type="ECO:0000256" key="11">
    <source>
        <dbReference type="ARBA" id="ARBA00023572"/>
    </source>
</evidence>
<comment type="function">
    <text evidence="11">Catalyzes the post-translational methylation of isoprenylated C-terminal cysteine residues.</text>
</comment>
<feature type="transmembrane region" description="Helical" evidence="13">
    <location>
        <begin position="16"/>
        <end position="35"/>
    </location>
</feature>
<dbReference type="EC" id="2.1.1.100" evidence="4 13"/>
<evidence type="ECO:0000256" key="5">
    <source>
        <dbReference type="ARBA" id="ARBA00022603"/>
    </source>
</evidence>
<evidence type="ECO:0000256" key="12">
    <source>
        <dbReference type="ARBA" id="ARBA00023656"/>
    </source>
</evidence>
<keyword evidence="8 13" id="KW-0812">Transmembrane</keyword>
<keyword evidence="15" id="KW-1185">Reference proteome</keyword>
<evidence type="ECO:0000256" key="6">
    <source>
        <dbReference type="ARBA" id="ARBA00022679"/>
    </source>
</evidence>
<evidence type="ECO:0000256" key="13">
    <source>
        <dbReference type="RuleBase" id="RU362022"/>
    </source>
</evidence>
<sequence length="289" mass="33343">MPLTNICKLIRHETKVATTCFTLSLLVFSCIEIVCLYHLSNILAICGLFTLLFCAIISSIYVIYVQDDFQIAIRASFLGTFFALGVYIYLATPSYVQIFGIYMCVMAFFHFSEYIVISLIQPQELSTNSFLINHSPQYNIAAVTSWIEFFLEAYFLAEIKKYHWISYFGLLVCILGELLRKISMLTAGTSFNHVVAYEKSSKHHLVTNGVYAWFRHPSYVGWFYWSIATQIVLINPFCILAYAAASWMFFNGRIIMEEITLLNFYGQHYCDYQKKVSTGIPFIMGYRIN</sequence>
<accession>A0A9P0B8K7</accession>
<dbReference type="Pfam" id="PF04140">
    <property type="entry name" value="ICMT"/>
    <property type="match status" value="1"/>
</dbReference>
<dbReference type="OrthoDB" id="422086at2759"/>
<name>A0A9P0B8K7_BRAAE</name>
<dbReference type="AlphaFoldDB" id="A0A9P0B8K7"/>
<dbReference type="GO" id="GO:0032259">
    <property type="term" value="P:methylation"/>
    <property type="evidence" value="ECO:0007669"/>
    <property type="project" value="UniProtKB-KW"/>
</dbReference>
<keyword evidence="9 13" id="KW-1133">Transmembrane helix</keyword>
<evidence type="ECO:0000256" key="1">
    <source>
        <dbReference type="ARBA" id="ARBA00001450"/>
    </source>
</evidence>
<evidence type="ECO:0000256" key="2">
    <source>
        <dbReference type="ARBA" id="ARBA00004141"/>
    </source>
</evidence>
<feature type="transmembrane region" description="Helical" evidence="13">
    <location>
        <begin position="71"/>
        <end position="92"/>
    </location>
</feature>
<feature type="transmembrane region" description="Helical" evidence="13">
    <location>
        <begin position="140"/>
        <end position="157"/>
    </location>
</feature>
<comment type="subcellular location">
    <subcellularLocation>
        <location evidence="13">Endoplasmic reticulum membrane</location>
        <topology evidence="13">Multi-pass membrane protein</topology>
    </subcellularLocation>
    <subcellularLocation>
        <location evidence="2">Membrane</location>
        <topology evidence="2">Multi-pass membrane protein</topology>
    </subcellularLocation>
</comment>
<evidence type="ECO:0000256" key="7">
    <source>
        <dbReference type="ARBA" id="ARBA00022691"/>
    </source>
</evidence>
<protein>
    <recommendedName>
        <fullName evidence="12 13">Protein-S-isoprenylcysteine O-methyltransferase</fullName>
        <ecNumber evidence="4 13">2.1.1.100</ecNumber>
    </recommendedName>
</protein>
<gene>
    <name evidence="14" type="ORF">MELIAE_LOCUS8529</name>
</gene>
<dbReference type="GO" id="GO:0005789">
    <property type="term" value="C:endoplasmic reticulum membrane"/>
    <property type="evidence" value="ECO:0007669"/>
    <property type="project" value="UniProtKB-SubCell"/>
</dbReference>
<evidence type="ECO:0000256" key="10">
    <source>
        <dbReference type="ARBA" id="ARBA00023136"/>
    </source>
</evidence>
<proteinExistence type="inferred from homology"/>